<gene>
    <name evidence="8" type="ORF">UFOPK2582_00456</name>
</gene>
<evidence type="ECO:0000256" key="2">
    <source>
        <dbReference type="ARBA" id="ARBA00012655"/>
    </source>
</evidence>
<proteinExistence type="inferred from homology"/>
<feature type="domain" description="Porphobilinogen deaminase N-terminal" evidence="6">
    <location>
        <begin position="7"/>
        <end position="209"/>
    </location>
</feature>
<dbReference type="AlphaFoldDB" id="A0A6J6NXQ1"/>
<dbReference type="InterPro" id="IPR036803">
    <property type="entry name" value="Porphobilinogen_deaminase_C_sf"/>
</dbReference>
<feature type="domain" description="Porphobilinogen deaminase C-terminal" evidence="7">
    <location>
        <begin position="222"/>
        <end position="290"/>
    </location>
</feature>
<evidence type="ECO:0000256" key="4">
    <source>
        <dbReference type="ARBA" id="ARBA00023244"/>
    </source>
</evidence>
<dbReference type="InterPro" id="IPR022417">
    <property type="entry name" value="Porphobilin_deaminase_N"/>
</dbReference>
<dbReference type="EC" id="2.5.1.61" evidence="2"/>
<evidence type="ECO:0000256" key="3">
    <source>
        <dbReference type="ARBA" id="ARBA00022679"/>
    </source>
</evidence>
<dbReference type="InterPro" id="IPR000860">
    <property type="entry name" value="HemC"/>
</dbReference>
<evidence type="ECO:0000259" key="7">
    <source>
        <dbReference type="Pfam" id="PF03900"/>
    </source>
</evidence>
<dbReference type="GO" id="GO:0006783">
    <property type="term" value="P:heme biosynthetic process"/>
    <property type="evidence" value="ECO:0007669"/>
    <property type="project" value="TreeGrafter"/>
</dbReference>
<dbReference type="EMBL" id="CAEZXS010000035">
    <property type="protein sequence ID" value="CAB4691640.1"/>
    <property type="molecule type" value="Genomic_DNA"/>
</dbReference>
<evidence type="ECO:0000313" key="8">
    <source>
        <dbReference type="EMBL" id="CAB4691640.1"/>
    </source>
</evidence>
<dbReference type="HAMAP" id="MF_00260">
    <property type="entry name" value="Porphobil_deam"/>
    <property type="match status" value="1"/>
</dbReference>
<evidence type="ECO:0000259" key="6">
    <source>
        <dbReference type="Pfam" id="PF01379"/>
    </source>
</evidence>
<name>A0A6J6NXQ1_9ZZZZ</name>
<dbReference type="Pfam" id="PF01379">
    <property type="entry name" value="Porphobil_deam"/>
    <property type="match status" value="1"/>
</dbReference>
<dbReference type="GO" id="GO:0005737">
    <property type="term" value="C:cytoplasm"/>
    <property type="evidence" value="ECO:0007669"/>
    <property type="project" value="TreeGrafter"/>
</dbReference>
<comment type="similarity">
    <text evidence="1">Belongs to the HMBS family.</text>
</comment>
<dbReference type="Gene3D" id="3.40.190.10">
    <property type="entry name" value="Periplasmic binding protein-like II"/>
    <property type="match status" value="2"/>
</dbReference>
<accession>A0A6J6NXQ1</accession>
<organism evidence="8">
    <name type="scientific">freshwater metagenome</name>
    <dbReference type="NCBI Taxonomy" id="449393"/>
    <lineage>
        <taxon>unclassified sequences</taxon>
        <taxon>metagenomes</taxon>
        <taxon>ecological metagenomes</taxon>
    </lineage>
</organism>
<feature type="region of interest" description="Disordered" evidence="5">
    <location>
        <begin position="272"/>
        <end position="295"/>
    </location>
</feature>
<dbReference type="NCBIfam" id="TIGR00212">
    <property type="entry name" value="hemC"/>
    <property type="match status" value="1"/>
</dbReference>
<dbReference type="PANTHER" id="PTHR11557:SF0">
    <property type="entry name" value="PORPHOBILINOGEN DEAMINASE"/>
    <property type="match status" value="1"/>
</dbReference>
<reference evidence="8" key="1">
    <citation type="submission" date="2020-05" db="EMBL/GenBank/DDBJ databases">
        <authorList>
            <person name="Chiriac C."/>
            <person name="Salcher M."/>
            <person name="Ghai R."/>
            <person name="Kavagutti S V."/>
        </authorList>
    </citation>
    <scope>NUCLEOTIDE SEQUENCE</scope>
</reference>
<dbReference type="PIRSF" id="PIRSF001438">
    <property type="entry name" value="4pyrrol_synth_OHMeBilane_synth"/>
    <property type="match status" value="1"/>
</dbReference>
<dbReference type="GO" id="GO:0004418">
    <property type="term" value="F:hydroxymethylbilane synthase activity"/>
    <property type="evidence" value="ECO:0007669"/>
    <property type="project" value="UniProtKB-EC"/>
</dbReference>
<protein>
    <recommendedName>
        <fullName evidence="2">hydroxymethylbilane synthase</fullName>
        <ecNumber evidence="2">2.5.1.61</ecNumber>
    </recommendedName>
</protein>
<sequence length="295" mass="31079">MQSAPVLRIATRASALALWQAEHVAGLMRLAHGELEIEVLTVSTEGDRRLDVPLSEIGGKGIFATEVQAAVLDGRADLAVHSAKDLPAVTAAELCLAAIPTRGDARDALVGSSLKDLRPGAVVATGSARRRALLAEMRPDLQFEELRGNMATRLAKAEQFDAIVVAAVAFERLVLQQHLSELLETEEFVPQVGQGALAIECRVEDAKTAALLAAIEHKPSRLCVEAERAFLAELGGDCSLPAGAHAQIGADAQISLSAVLAHEVGGQVLHESARGEDPESLGRSLAASLRQQLNP</sequence>
<evidence type="ECO:0000256" key="5">
    <source>
        <dbReference type="SAM" id="MobiDB-lite"/>
    </source>
</evidence>
<dbReference type="InterPro" id="IPR022418">
    <property type="entry name" value="Porphobilinogen_deaminase_C"/>
</dbReference>
<keyword evidence="3" id="KW-0808">Transferase</keyword>
<dbReference type="Gene3D" id="3.30.160.40">
    <property type="entry name" value="Porphobilinogen deaminase, C-terminal domain"/>
    <property type="match status" value="1"/>
</dbReference>
<dbReference type="SUPFAM" id="SSF54782">
    <property type="entry name" value="Porphobilinogen deaminase (hydroxymethylbilane synthase), C-terminal domain"/>
    <property type="match status" value="1"/>
</dbReference>
<keyword evidence="4" id="KW-0627">Porphyrin biosynthesis</keyword>
<dbReference type="PRINTS" id="PR00151">
    <property type="entry name" value="PORPHBDMNASE"/>
</dbReference>
<dbReference type="PANTHER" id="PTHR11557">
    <property type="entry name" value="PORPHOBILINOGEN DEAMINASE"/>
    <property type="match status" value="1"/>
</dbReference>
<dbReference type="Pfam" id="PF03900">
    <property type="entry name" value="Porphobil_deamC"/>
    <property type="match status" value="1"/>
</dbReference>
<evidence type="ECO:0000256" key="1">
    <source>
        <dbReference type="ARBA" id="ARBA00005638"/>
    </source>
</evidence>
<dbReference type="SUPFAM" id="SSF53850">
    <property type="entry name" value="Periplasmic binding protein-like II"/>
    <property type="match status" value="1"/>
</dbReference>